<evidence type="ECO:0000313" key="4">
    <source>
        <dbReference type="Proteomes" id="UP001157418"/>
    </source>
</evidence>
<feature type="coiled-coil region" evidence="1">
    <location>
        <begin position="249"/>
        <end position="283"/>
    </location>
</feature>
<organism evidence="3 4">
    <name type="scientific">Lactuca virosa</name>
    <dbReference type="NCBI Taxonomy" id="75947"/>
    <lineage>
        <taxon>Eukaryota</taxon>
        <taxon>Viridiplantae</taxon>
        <taxon>Streptophyta</taxon>
        <taxon>Embryophyta</taxon>
        <taxon>Tracheophyta</taxon>
        <taxon>Spermatophyta</taxon>
        <taxon>Magnoliopsida</taxon>
        <taxon>eudicotyledons</taxon>
        <taxon>Gunneridae</taxon>
        <taxon>Pentapetalae</taxon>
        <taxon>asterids</taxon>
        <taxon>campanulids</taxon>
        <taxon>Asterales</taxon>
        <taxon>Asteraceae</taxon>
        <taxon>Cichorioideae</taxon>
        <taxon>Cichorieae</taxon>
        <taxon>Lactucinae</taxon>
        <taxon>Lactuca</taxon>
    </lineage>
</organism>
<accession>A0AAU9M9Y3</accession>
<dbReference type="Proteomes" id="UP001157418">
    <property type="component" value="Unassembled WGS sequence"/>
</dbReference>
<evidence type="ECO:0000256" key="2">
    <source>
        <dbReference type="SAM" id="MobiDB-lite"/>
    </source>
</evidence>
<proteinExistence type="predicted"/>
<gene>
    <name evidence="3" type="ORF">LVIROSA_LOCUS5320</name>
</gene>
<name>A0AAU9M9Y3_9ASTR</name>
<dbReference type="EMBL" id="CAKMRJ010000113">
    <property type="protein sequence ID" value="CAH1417658.1"/>
    <property type="molecule type" value="Genomic_DNA"/>
</dbReference>
<keyword evidence="1" id="KW-0175">Coiled coil</keyword>
<evidence type="ECO:0000256" key="1">
    <source>
        <dbReference type="SAM" id="Coils"/>
    </source>
</evidence>
<dbReference type="AlphaFoldDB" id="A0AAU9M9Y3"/>
<comment type="caution">
    <text evidence="3">The sequence shown here is derived from an EMBL/GenBank/DDBJ whole genome shotgun (WGS) entry which is preliminary data.</text>
</comment>
<evidence type="ECO:0000313" key="3">
    <source>
        <dbReference type="EMBL" id="CAH1417658.1"/>
    </source>
</evidence>
<reference evidence="3 4" key="1">
    <citation type="submission" date="2022-01" db="EMBL/GenBank/DDBJ databases">
        <authorList>
            <person name="Xiong W."/>
            <person name="Schranz E."/>
        </authorList>
    </citation>
    <scope>NUCLEOTIDE SEQUENCE [LARGE SCALE GENOMIC DNA]</scope>
</reference>
<feature type="region of interest" description="Disordered" evidence="2">
    <location>
        <begin position="97"/>
        <end position="135"/>
    </location>
</feature>
<protein>
    <submittedName>
        <fullName evidence="3">Uncharacterized protein</fullName>
    </submittedName>
</protein>
<keyword evidence="4" id="KW-1185">Reference proteome</keyword>
<sequence length="399" mass="43072">MTPGNLCGVPLVVLPPPTSSKVSVHVEDNKEGILAGETSRMTRKMGLLSLATLSDVAKGKTVADCCHRRKLATKFIANFIPSSEEVISILDDDTHQSKGIPRASKQPVLNKVPTGVGPTEPPLVQKGKSPTASETSDYDNLIASFQGKNISSNNLFIPKWNLTNESHLSQQEVAATLSLREPTFFFTAGVRRILHLKSVVVKLRANGRGFQQHIASLESSVESSRRQLELLAGDKMTLEEHYAQVDAKIVDTLQQNEALSIQVESLKRELLDKEKLLLDREAELSCLGNDLDWLVEDGIGVGRIKNMCFAAGEESDGVALSKEVVVGAFDPNAASSTSSHSGEMVDEIKSFISYDYASMMKLGSLDIDGLCQLCADDDHGGVGPNNDAKITRLDGGVGK</sequence>